<comment type="caution">
    <text evidence="2">The sequence shown here is derived from an EMBL/GenBank/DDBJ whole genome shotgun (WGS) entry which is preliminary data.</text>
</comment>
<feature type="compositionally biased region" description="Pro residues" evidence="1">
    <location>
        <begin position="24"/>
        <end position="40"/>
    </location>
</feature>
<protein>
    <submittedName>
        <fullName evidence="2">Uncharacterized protein</fullName>
    </submittedName>
</protein>
<organism evidence="2 3">
    <name type="scientific">Brassica carinata</name>
    <name type="common">Ethiopian mustard</name>
    <name type="synonym">Abyssinian cabbage</name>
    <dbReference type="NCBI Taxonomy" id="52824"/>
    <lineage>
        <taxon>Eukaryota</taxon>
        <taxon>Viridiplantae</taxon>
        <taxon>Streptophyta</taxon>
        <taxon>Embryophyta</taxon>
        <taxon>Tracheophyta</taxon>
        <taxon>Spermatophyta</taxon>
        <taxon>Magnoliopsida</taxon>
        <taxon>eudicotyledons</taxon>
        <taxon>Gunneridae</taxon>
        <taxon>Pentapetalae</taxon>
        <taxon>rosids</taxon>
        <taxon>malvids</taxon>
        <taxon>Brassicales</taxon>
        <taxon>Brassicaceae</taxon>
        <taxon>Brassiceae</taxon>
        <taxon>Brassica</taxon>
    </lineage>
</organism>
<accession>A0A8X7TWD8</accession>
<keyword evidence="3" id="KW-1185">Reference proteome</keyword>
<feature type="compositionally biased region" description="Polar residues" evidence="1">
    <location>
        <begin position="110"/>
        <end position="127"/>
    </location>
</feature>
<name>A0A8X7TWD8_BRACI</name>
<dbReference type="AlphaFoldDB" id="A0A8X7TWD8"/>
<evidence type="ECO:0000313" key="2">
    <source>
        <dbReference type="EMBL" id="KAG2254481.1"/>
    </source>
</evidence>
<gene>
    <name evidence="2" type="ORF">Bca52824_084617</name>
</gene>
<sequence>MLNPWKFPCRASGASPANLTTGEDPPPPLLPPDPPDPISPLSPVQFPPLGALSPKLSHKNSFLSSSTLTTVVSVPQTSVSLPQEPCSKAEISTAPSESVGSEPSVPASGNVTSAQNETIAQSSQQTS</sequence>
<feature type="region of interest" description="Disordered" evidence="1">
    <location>
        <begin position="1"/>
        <end position="59"/>
    </location>
</feature>
<evidence type="ECO:0000313" key="3">
    <source>
        <dbReference type="Proteomes" id="UP000886595"/>
    </source>
</evidence>
<evidence type="ECO:0000256" key="1">
    <source>
        <dbReference type="SAM" id="MobiDB-lite"/>
    </source>
</evidence>
<dbReference type="EMBL" id="JAAMPC010000016">
    <property type="protein sequence ID" value="KAG2254481.1"/>
    <property type="molecule type" value="Genomic_DNA"/>
</dbReference>
<dbReference type="Proteomes" id="UP000886595">
    <property type="component" value="Unassembled WGS sequence"/>
</dbReference>
<proteinExistence type="predicted"/>
<reference evidence="2 3" key="1">
    <citation type="submission" date="2020-02" db="EMBL/GenBank/DDBJ databases">
        <authorList>
            <person name="Ma Q."/>
            <person name="Huang Y."/>
            <person name="Song X."/>
            <person name="Pei D."/>
        </authorList>
    </citation>
    <scope>NUCLEOTIDE SEQUENCE [LARGE SCALE GENOMIC DNA]</scope>
    <source>
        <strain evidence="2">Sxm20200214</strain>
        <tissue evidence="2">Leaf</tissue>
    </source>
</reference>
<feature type="compositionally biased region" description="Low complexity" evidence="1">
    <location>
        <begin position="94"/>
        <end position="109"/>
    </location>
</feature>
<feature type="region of interest" description="Disordered" evidence="1">
    <location>
        <begin position="76"/>
        <end position="127"/>
    </location>
</feature>